<accession>A0A0G1WM18</accession>
<keyword evidence="1" id="KW-1133">Transmembrane helix</keyword>
<feature type="transmembrane region" description="Helical" evidence="1">
    <location>
        <begin position="5"/>
        <end position="29"/>
    </location>
</feature>
<proteinExistence type="predicted"/>
<feature type="transmembrane region" description="Helical" evidence="1">
    <location>
        <begin position="35"/>
        <end position="55"/>
    </location>
</feature>
<protein>
    <submittedName>
        <fullName evidence="2">Uncharacterized protein</fullName>
    </submittedName>
</protein>
<evidence type="ECO:0000256" key="1">
    <source>
        <dbReference type="SAM" id="Phobius"/>
    </source>
</evidence>
<dbReference type="Proteomes" id="UP000034877">
    <property type="component" value="Unassembled WGS sequence"/>
</dbReference>
<dbReference type="AlphaFoldDB" id="A0A0G1WM18"/>
<name>A0A0G1WM18_9BACT</name>
<reference evidence="2 3" key="1">
    <citation type="journal article" date="2015" name="Nature">
        <title>rRNA introns, odd ribosomes, and small enigmatic genomes across a large radiation of phyla.</title>
        <authorList>
            <person name="Brown C.T."/>
            <person name="Hug L.A."/>
            <person name="Thomas B.C."/>
            <person name="Sharon I."/>
            <person name="Castelle C.J."/>
            <person name="Singh A."/>
            <person name="Wilkins M.J."/>
            <person name="Williams K.H."/>
            <person name="Banfield J.F."/>
        </authorList>
    </citation>
    <scope>NUCLEOTIDE SEQUENCE [LARGE SCALE GENOMIC DNA]</scope>
</reference>
<comment type="caution">
    <text evidence="2">The sequence shown here is derived from an EMBL/GenBank/DDBJ whole genome shotgun (WGS) entry which is preliminary data.</text>
</comment>
<organism evidence="2 3">
    <name type="scientific">Candidatus Amesbacteria bacterium GW2011_GWC1_48_10</name>
    <dbReference type="NCBI Taxonomy" id="1618365"/>
    <lineage>
        <taxon>Bacteria</taxon>
        <taxon>Candidatus Amesiibacteriota</taxon>
    </lineage>
</organism>
<evidence type="ECO:0000313" key="3">
    <source>
        <dbReference type="Proteomes" id="UP000034877"/>
    </source>
</evidence>
<sequence length="60" mass="7051">MEGRLYIYTVIIALIFSAMLMSGFGIFSWRNFGWWAAWVMLFSAFIAPLAADLTFHRWKK</sequence>
<keyword evidence="1" id="KW-0472">Membrane</keyword>
<gene>
    <name evidence="2" type="ORF">UY22_C0043G0009</name>
</gene>
<keyword evidence="1" id="KW-0812">Transmembrane</keyword>
<dbReference type="EMBL" id="LCPE01000043">
    <property type="protein sequence ID" value="KKU91388.1"/>
    <property type="molecule type" value="Genomic_DNA"/>
</dbReference>
<evidence type="ECO:0000313" key="2">
    <source>
        <dbReference type="EMBL" id="KKU91388.1"/>
    </source>
</evidence>